<sequence length="104" mass="11908">MSFEDVFPLSFAQTSFNSLPMLSDSPSGLSDFEDEQLYEELLETQPLVVPVDDDRIFTVDEDYKYAEQPVVAPQRPRKAVGFDEDVFADAAQHNYRLWLANVRS</sequence>
<evidence type="ECO:0000313" key="2">
    <source>
        <dbReference type="Proteomes" id="UP000005627"/>
    </source>
</evidence>
<dbReference type="FunCoup" id="G8ZN37">
    <property type="interactions" value="52"/>
</dbReference>
<gene>
    <name evidence="1" type="primary">TDEL0A06990</name>
    <name evidence="1" type="ORF">TDEL_0A06990</name>
</gene>
<keyword evidence="2" id="KW-1185">Reference proteome</keyword>
<dbReference type="Proteomes" id="UP000005627">
    <property type="component" value="Chromosome 1"/>
</dbReference>
<dbReference type="HOGENOM" id="CLU_2251913_0_0_1"/>
<name>G8ZN37_TORDE</name>
<dbReference type="RefSeq" id="XP_003679242.1">
    <property type="nucleotide sequence ID" value="XM_003679194.1"/>
</dbReference>
<organism evidence="1 2">
    <name type="scientific">Torulaspora delbrueckii</name>
    <name type="common">Yeast</name>
    <name type="synonym">Candida colliculosa</name>
    <dbReference type="NCBI Taxonomy" id="4950"/>
    <lineage>
        <taxon>Eukaryota</taxon>
        <taxon>Fungi</taxon>
        <taxon>Dikarya</taxon>
        <taxon>Ascomycota</taxon>
        <taxon>Saccharomycotina</taxon>
        <taxon>Saccharomycetes</taxon>
        <taxon>Saccharomycetales</taxon>
        <taxon>Saccharomycetaceae</taxon>
        <taxon>Torulaspora</taxon>
    </lineage>
</organism>
<reference evidence="1 2" key="1">
    <citation type="journal article" date="2011" name="Proc. Natl. Acad. Sci. U.S.A.">
        <title>Evolutionary erosion of yeast sex chromosomes by mating-type switching accidents.</title>
        <authorList>
            <person name="Gordon J.L."/>
            <person name="Armisen D."/>
            <person name="Proux-Wera E."/>
            <person name="Oheigeartaigh S.S."/>
            <person name="Byrne K.P."/>
            <person name="Wolfe K.H."/>
        </authorList>
    </citation>
    <scope>NUCLEOTIDE SEQUENCE [LARGE SCALE GENOMIC DNA]</scope>
    <source>
        <strain evidence="2">ATCC 10662 / CBS 1146 / NBRC 0425 / NCYC 2629 / NRRL Y-866</strain>
    </source>
</reference>
<protein>
    <submittedName>
        <fullName evidence="1">Uncharacterized protein</fullName>
    </submittedName>
</protein>
<dbReference type="OrthoDB" id="4033322at2759"/>
<accession>G8ZN37</accession>
<dbReference type="AlphaFoldDB" id="G8ZN37"/>
<proteinExistence type="predicted"/>
<dbReference type="InParanoid" id="G8ZN37"/>
<dbReference type="GeneID" id="11503316"/>
<evidence type="ECO:0000313" key="1">
    <source>
        <dbReference type="EMBL" id="CCE90031.1"/>
    </source>
</evidence>
<dbReference type="KEGG" id="tdl:TDEL_0A06990"/>
<dbReference type="EMBL" id="HE616742">
    <property type="protein sequence ID" value="CCE90031.1"/>
    <property type="molecule type" value="Genomic_DNA"/>
</dbReference>